<keyword evidence="4" id="KW-0472">Membrane</keyword>
<proteinExistence type="predicted"/>
<dbReference type="EMBL" id="ONZI01000001">
    <property type="protein sequence ID" value="SPJ32958.1"/>
    <property type="molecule type" value="Genomic_DNA"/>
</dbReference>
<evidence type="ECO:0000256" key="1">
    <source>
        <dbReference type="ARBA" id="ARBA00004196"/>
    </source>
</evidence>
<accession>A0A2R8CJ70</accession>
<dbReference type="OrthoDB" id="9776053at2"/>
<evidence type="ECO:0008006" key="7">
    <source>
        <dbReference type="Google" id="ProtNLM"/>
    </source>
</evidence>
<feature type="transmembrane region" description="Helical" evidence="4">
    <location>
        <begin position="101"/>
        <end position="120"/>
    </location>
</feature>
<keyword evidence="4" id="KW-0812">Transmembrane</keyword>
<dbReference type="GO" id="GO:0005886">
    <property type="term" value="C:plasma membrane"/>
    <property type="evidence" value="ECO:0007669"/>
    <property type="project" value="TreeGrafter"/>
</dbReference>
<sequence length="306" mass="34086">MTALWVGLALLLGVAIMFLLLPLWRSRGLRAAQSALETRGDEVQDNVTVFRDRLADLETELSRGEIDQARFDTRRLELERDLLADTEGQTPQELKSTYSGWWLTAIVVVAVGFGSLYAYYREGSAGDLELYQARQQVEQDGGEPQQFIARFEQEAGRQPENPNVWASLYPLYRDSQQYTKADHALTRLIDLKGRAPSLVSELAQIRFVENDRQINDDIRSLADEVLADDPRQPTVHGLLGFADFTDGDYQGAMDHWRIAIAGSDDEGSQTALRQAMAAARARMGPTAGGAPVEQDSEARNEQGSRP</sequence>
<dbReference type="Gene3D" id="1.25.40.10">
    <property type="entry name" value="Tetratricopeptide repeat domain"/>
    <property type="match status" value="1"/>
</dbReference>
<dbReference type="GO" id="GO:0017004">
    <property type="term" value="P:cytochrome complex assembly"/>
    <property type="evidence" value="ECO:0007669"/>
    <property type="project" value="UniProtKB-KW"/>
</dbReference>
<reference evidence="6" key="1">
    <citation type="submission" date="2018-03" db="EMBL/GenBank/DDBJ databases">
        <authorList>
            <person name="Navarro De La Torre S."/>
        </authorList>
    </citation>
    <scope>NUCLEOTIDE SEQUENCE [LARGE SCALE GENOMIC DNA]</scope>
    <source>
        <strain evidence="6">EAod3</strain>
    </source>
</reference>
<feature type="compositionally biased region" description="Basic and acidic residues" evidence="3">
    <location>
        <begin position="296"/>
        <end position="306"/>
    </location>
</feature>
<evidence type="ECO:0000313" key="5">
    <source>
        <dbReference type="EMBL" id="SPJ32958.1"/>
    </source>
</evidence>
<dbReference type="InterPro" id="IPR017560">
    <property type="entry name" value="Cyt_c_biogenesis_CcmI"/>
</dbReference>
<dbReference type="PANTHER" id="PTHR47870:SF4">
    <property type="entry name" value="CYTOCHROME C-TYPE BIOGENESIS PROTEIN CYCH"/>
    <property type="match status" value="1"/>
</dbReference>
<dbReference type="PANTHER" id="PTHR47870">
    <property type="entry name" value="CYTOCHROME C-TYPE BIOGENESIS PROTEIN CCMH"/>
    <property type="match status" value="1"/>
</dbReference>
<dbReference type="InterPro" id="IPR011990">
    <property type="entry name" value="TPR-like_helical_dom_sf"/>
</dbReference>
<comment type="subcellular location">
    <subcellularLocation>
        <location evidence="1">Cell envelope</location>
    </subcellularLocation>
</comment>
<dbReference type="AlphaFoldDB" id="A0A2R8CJ70"/>
<keyword evidence="2" id="KW-0201">Cytochrome c-type biogenesis</keyword>
<evidence type="ECO:0000313" key="6">
    <source>
        <dbReference type="Proteomes" id="UP000244934"/>
    </source>
</evidence>
<organism evidence="5 6">
    <name type="scientific">Kushneria phyllosphaerae</name>
    <dbReference type="NCBI Taxonomy" id="2100822"/>
    <lineage>
        <taxon>Bacteria</taxon>
        <taxon>Pseudomonadati</taxon>
        <taxon>Pseudomonadota</taxon>
        <taxon>Gammaproteobacteria</taxon>
        <taxon>Oceanospirillales</taxon>
        <taxon>Halomonadaceae</taxon>
        <taxon>Kushneria</taxon>
    </lineage>
</organism>
<evidence type="ECO:0000256" key="2">
    <source>
        <dbReference type="ARBA" id="ARBA00022748"/>
    </source>
</evidence>
<dbReference type="Proteomes" id="UP000244934">
    <property type="component" value="Unassembled WGS sequence"/>
</dbReference>
<dbReference type="NCBIfam" id="TIGR03142">
    <property type="entry name" value="cytochro_ccmI"/>
    <property type="match status" value="1"/>
</dbReference>
<evidence type="ECO:0000256" key="4">
    <source>
        <dbReference type="SAM" id="Phobius"/>
    </source>
</evidence>
<gene>
    <name evidence="5" type="ORF">KSP9073_00960</name>
</gene>
<keyword evidence="6" id="KW-1185">Reference proteome</keyword>
<dbReference type="InterPro" id="IPR051263">
    <property type="entry name" value="C-type_cytochrome_biogenesis"/>
</dbReference>
<protein>
    <recommendedName>
        <fullName evidence="7">Cytochrome c-type biogenesis protein CcmH</fullName>
    </recommendedName>
</protein>
<dbReference type="RefSeq" id="WP_108841738.1">
    <property type="nucleotide sequence ID" value="NZ_ONZI01000001.1"/>
</dbReference>
<feature type="compositionally biased region" description="Low complexity" evidence="3">
    <location>
        <begin position="276"/>
        <end position="291"/>
    </location>
</feature>
<dbReference type="SUPFAM" id="SSF48452">
    <property type="entry name" value="TPR-like"/>
    <property type="match status" value="1"/>
</dbReference>
<dbReference type="GO" id="GO:0030313">
    <property type="term" value="C:cell envelope"/>
    <property type="evidence" value="ECO:0007669"/>
    <property type="project" value="UniProtKB-SubCell"/>
</dbReference>
<feature type="transmembrane region" description="Helical" evidence="4">
    <location>
        <begin position="6"/>
        <end position="24"/>
    </location>
</feature>
<evidence type="ECO:0000256" key="3">
    <source>
        <dbReference type="SAM" id="MobiDB-lite"/>
    </source>
</evidence>
<feature type="region of interest" description="Disordered" evidence="3">
    <location>
        <begin position="276"/>
        <end position="306"/>
    </location>
</feature>
<name>A0A2R8CJ70_9GAMM</name>
<keyword evidence="4" id="KW-1133">Transmembrane helix</keyword>